<feature type="transmembrane region" description="Helical" evidence="12">
    <location>
        <begin position="71"/>
        <end position="94"/>
    </location>
</feature>
<gene>
    <name evidence="12 13" type="primary">cbiM</name>
    <name evidence="13" type="ORF">ENT52_07595</name>
</gene>
<keyword evidence="9 12" id="KW-0406">Ion transport</keyword>
<dbReference type="Gene3D" id="1.10.1760.20">
    <property type="match status" value="1"/>
</dbReference>
<evidence type="ECO:0000256" key="9">
    <source>
        <dbReference type="ARBA" id="ARBA00023065"/>
    </source>
</evidence>
<comment type="subunit">
    <text evidence="12">Forms an energy-coupling factor (ECF) transporter complex composed of an ATP-binding protein (A component, CbiO), a transmembrane protein (T component, CbiQ) and 2 possible substrate-capture proteins (S components, CbiM and CbiN) of unknown stoichimetry.</text>
</comment>
<proteinExistence type="inferred from homology"/>
<dbReference type="PANTHER" id="PTHR43627">
    <property type="match status" value="1"/>
</dbReference>
<comment type="pathway">
    <text evidence="2 12">Cofactor biosynthesis; adenosylcobalamin biosynthesis.</text>
</comment>
<keyword evidence="4 12" id="KW-0813">Transport</keyword>
<evidence type="ECO:0000256" key="3">
    <source>
        <dbReference type="ARBA" id="ARBA00022426"/>
    </source>
</evidence>
<evidence type="ECO:0000256" key="10">
    <source>
        <dbReference type="ARBA" id="ARBA00023136"/>
    </source>
</evidence>
<evidence type="ECO:0000313" key="13">
    <source>
        <dbReference type="EMBL" id="HGT83569.1"/>
    </source>
</evidence>
<evidence type="ECO:0000256" key="6">
    <source>
        <dbReference type="ARBA" id="ARBA00022573"/>
    </source>
</evidence>
<dbReference type="HAMAP" id="MF_01462">
    <property type="entry name" value="CbiM"/>
    <property type="match status" value="1"/>
</dbReference>
<evidence type="ECO:0000256" key="12">
    <source>
        <dbReference type="HAMAP-Rule" id="MF_01462"/>
    </source>
</evidence>
<evidence type="ECO:0000256" key="1">
    <source>
        <dbReference type="ARBA" id="ARBA00004429"/>
    </source>
</evidence>
<keyword evidence="6 12" id="KW-0169">Cobalamin biosynthesis</keyword>
<dbReference type="GO" id="GO:0015087">
    <property type="term" value="F:cobalt ion transmembrane transporter activity"/>
    <property type="evidence" value="ECO:0007669"/>
    <property type="project" value="UniProtKB-UniRule"/>
</dbReference>
<evidence type="ECO:0000256" key="4">
    <source>
        <dbReference type="ARBA" id="ARBA00022448"/>
    </source>
</evidence>
<comment type="similarity">
    <text evidence="12">Belongs to the CbiM family.</text>
</comment>
<dbReference type="UniPathway" id="UPA00148"/>
<evidence type="ECO:0000256" key="8">
    <source>
        <dbReference type="ARBA" id="ARBA00022989"/>
    </source>
</evidence>
<keyword evidence="10 12" id="KW-0472">Membrane</keyword>
<name>A0A7J3M464_ARCFL</name>
<accession>A0A7J3M464</accession>
<feature type="transmembrane region" description="Helical" evidence="12">
    <location>
        <begin position="176"/>
        <end position="199"/>
    </location>
</feature>
<keyword evidence="8 12" id="KW-1133">Transmembrane helix</keyword>
<organism evidence="13">
    <name type="scientific">Archaeoglobus fulgidus</name>
    <dbReference type="NCBI Taxonomy" id="2234"/>
    <lineage>
        <taxon>Archaea</taxon>
        <taxon>Methanobacteriati</taxon>
        <taxon>Methanobacteriota</taxon>
        <taxon>Archaeoglobi</taxon>
        <taxon>Archaeoglobales</taxon>
        <taxon>Archaeoglobaceae</taxon>
        <taxon>Archaeoglobus</taxon>
    </lineage>
</organism>
<keyword evidence="5 12" id="KW-1003">Cell membrane</keyword>
<comment type="caution">
    <text evidence="13">The sequence shown here is derived from an EMBL/GenBank/DDBJ whole genome shotgun (WGS) entry which is preliminary data.</text>
</comment>
<comment type="function">
    <text evidence="12">Part of the energy-coupling factor (ECF) transporter complex CbiMNOQ involved in cobalt import.</text>
</comment>
<protein>
    <recommendedName>
        <fullName evidence="12">Putative cobalt transport protein CbiM</fullName>
    </recommendedName>
    <alternativeName>
        <fullName evidence="12">Energy-coupling factor transporter probable substrate-capture protein CbiM</fullName>
        <shortName evidence="12">ECF transporter S component CbiM</shortName>
    </alternativeName>
</protein>
<feature type="transmembrane region" description="Helical" evidence="12">
    <location>
        <begin position="100"/>
        <end position="123"/>
    </location>
</feature>
<dbReference type="AlphaFoldDB" id="A0A7J3M464"/>
<dbReference type="Pfam" id="PF01891">
    <property type="entry name" value="CbiM"/>
    <property type="match status" value="1"/>
</dbReference>
<dbReference type="InterPro" id="IPR018024">
    <property type="entry name" value="CbiM"/>
</dbReference>
<dbReference type="GO" id="GO:0009236">
    <property type="term" value="P:cobalamin biosynthetic process"/>
    <property type="evidence" value="ECO:0007669"/>
    <property type="project" value="UniProtKB-UniRule"/>
</dbReference>
<dbReference type="PANTHER" id="PTHR43627:SF1">
    <property type="entry name" value="COBALT TRANSPORT PROTEIN CBIM"/>
    <property type="match status" value="1"/>
</dbReference>
<evidence type="ECO:0000256" key="5">
    <source>
        <dbReference type="ARBA" id="ARBA00022475"/>
    </source>
</evidence>
<feature type="transmembrane region" description="Helical" evidence="12">
    <location>
        <begin position="135"/>
        <end position="156"/>
    </location>
</feature>
<reference evidence="13" key="1">
    <citation type="journal article" date="2020" name="mSystems">
        <title>Genome- and Community-Level Interaction Insights into Carbon Utilization and Element Cycling Functions of Hydrothermarchaeota in Hydrothermal Sediment.</title>
        <authorList>
            <person name="Zhou Z."/>
            <person name="Liu Y."/>
            <person name="Xu W."/>
            <person name="Pan J."/>
            <person name="Luo Z.H."/>
            <person name="Li M."/>
        </authorList>
    </citation>
    <scope>NUCLEOTIDE SEQUENCE [LARGE SCALE GENOMIC DNA]</scope>
    <source>
        <strain evidence="13">SpSt-587</strain>
    </source>
</reference>
<dbReference type="FunFam" id="1.10.1760.20:FF:000001">
    <property type="entry name" value="Cobalt transport protein CbiM"/>
    <property type="match status" value="1"/>
</dbReference>
<dbReference type="NCBIfam" id="NF006184">
    <property type="entry name" value="PRK08319.1"/>
    <property type="match status" value="1"/>
</dbReference>
<feature type="transmembrane region" description="Helical" evidence="12">
    <location>
        <begin position="41"/>
        <end position="59"/>
    </location>
</feature>
<sequence length="214" mass="22882">MHIAEGFLPPEWCALWFAFSTPFLIYGAVKLRSKIANRRDKVLLAVSTGFIFVLSAMKMPSVTGSCSHPTGTGIAVVFFGPAITAVLSAIVLLYQALLLAHGGITTLGANVASMGIFGPFLGWIAYKLLKKNQRIAVFIAAFVADVATYVLTSLQLALAFPANPTFHGFLDSATRFLAIFAITQVPIAVVEAIVAVAIFEQVAQRIAMFEVSKA</sequence>
<evidence type="ECO:0000256" key="7">
    <source>
        <dbReference type="ARBA" id="ARBA00022692"/>
    </source>
</evidence>
<dbReference type="EMBL" id="DSYZ01000140">
    <property type="protein sequence ID" value="HGT83569.1"/>
    <property type="molecule type" value="Genomic_DNA"/>
</dbReference>
<dbReference type="NCBIfam" id="TIGR00123">
    <property type="entry name" value="cbiM"/>
    <property type="match status" value="1"/>
</dbReference>
<dbReference type="GO" id="GO:0043190">
    <property type="term" value="C:ATP-binding cassette (ABC) transporter complex"/>
    <property type="evidence" value="ECO:0007669"/>
    <property type="project" value="InterPro"/>
</dbReference>
<evidence type="ECO:0000256" key="11">
    <source>
        <dbReference type="ARBA" id="ARBA00023285"/>
    </source>
</evidence>
<dbReference type="InterPro" id="IPR002751">
    <property type="entry name" value="CbiM/NikMN"/>
</dbReference>
<comment type="subcellular location">
    <subcellularLocation>
        <location evidence="1">Cell inner membrane</location>
        <topology evidence="1">Multi-pass membrane protein</topology>
    </subcellularLocation>
    <subcellularLocation>
        <location evidence="12">Cell membrane</location>
        <topology evidence="12">Multi-pass membrane protein</topology>
    </subcellularLocation>
</comment>
<keyword evidence="11 12" id="KW-0170">Cobalt</keyword>
<keyword evidence="7 12" id="KW-0812">Transmembrane</keyword>
<feature type="transmembrane region" description="Helical" evidence="12">
    <location>
        <begin position="12"/>
        <end position="29"/>
    </location>
</feature>
<keyword evidence="3 12" id="KW-0171">Cobalt transport</keyword>
<evidence type="ECO:0000256" key="2">
    <source>
        <dbReference type="ARBA" id="ARBA00004953"/>
    </source>
</evidence>